<protein>
    <submittedName>
        <fullName evidence="4">16S RNA G1207 methylase RsmC</fullName>
    </submittedName>
</protein>
<evidence type="ECO:0000256" key="1">
    <source>
        <dbReference type="ARBA" id="ARBA00022603"/>
    </source>
</evidence>
<dbReference type="PANTHER" id="PTHR47816:SF4">
    <property type="entry name" value="RIBOSOMAL RNA SMALL SUBUNIT METHYLTRANSFERASE C"/>
    <property type="match status" value="1"/>
</dbReference>
<evidence type="ECO:0000313" key="4">
    <source>
        <dbReference type="EMBL" id="KGO32293.1"/>
    </source>
</evidence>
<dbReference type="GO" id="GO:0008168">
    <property type="term" value="F:methyltransferase activity"/>
    <property type="evidence" value="ECO:0007669"/>
    <property type="project" value="UniProtKB-KW"/>
</dbReference>
<dbReference type="GO" id="GO:0032259">
    <property type="term" value="P:methylation"/>
    <property type="evidence" value="ECO:0007669"/>
    <property type="project" value="UniProtKB-KW"/>
</dbReference>
<sequence length="204" mass="22698">MTEKNQQYFASNPESAHDFRSFSYDFAGKKLFFKTDAGVFSKNRIDYGTQVLLCTVYENYDKIPAGPILDLGTGYGPVGICLKAIDPKRAIEMVDVNQRSLGLAAQNLAENGLSAKLYLSDRYQKVNGNFAAIIVNPPIRAGKKIVTDMLTGAYDHLLKNGSIFAVLQKKQGAPSAEKNLLKKFDNCQIIKRDKGYYVLRSVRN</sequence>
<dbReference type="Pfam" id="PF05175">
    <property type="entry name" value="MTS"/>
    <property type="match status" value="1"/>
</dbReference>
<dbReference type="Proteomes" id="UP000030023">
    <property type="component" value="Unassembled WGS sequence"/>
</dbReference>
<reference evidence="4 5" key="1">
    <citation type="journal article" date="2014" name="Antonie Van Leeuwenhoek">
        <title>Oenococcus alcoholitolerans sp. nov., a lactic acid bacteria isolated from cachaca and ethanol fermentation processes.</title>
        <authorList>
            <person name="Badotti F."/>
            <person name="Moreira A.P."/>
            <person name="Tonon L.A."/>
            <person name="de Lucena B.T."/>
            <person name="Gomes Fde C."/>
            <person name="Kruger R."/>
            <person name="Thompson C.C."/>
            <person name="de Morais M.A.Jr."/>
            <person name="Rosa C.A."/>
            <person name="Thompson F.L."/>
        </authorList>
    </citation>
    <scope>NUCLEOTIDE SEQUENCE [LARGE SCALE GENOMIC DNA]</scope>
    <source>
        <strain evidence="4 5">UFRJ-M7.2.18</strain>
    </source>
</reference>
<dbReference type="CDD" id="cd02440">
    <property type="entry name" value="AdoMet_MTases"/>
    <property type="match status" value="1"/>
</dbReference>
<dbReference type="InterPro" id="IPR046977">
    <property type="entry name" value="RsmC/RlmG"/>
</dbReference>
<accession>A0ABR4XS94</accession>
<keyword evidence="2" id="KW-0808">Transferase</keyword>
<evidence type="ECO:0000259" key="3">
    <source>
        <dbReference type="Pfam" id="PF05175"/>
    </source>
</evidence>
<dbReference type="InterPro" id="IPR007848">
    <property type="entry name" value="Small_mtfrase_dom"/>
</dbReference>
<keyword evidence="1 4" id="KW-0489">Methyltransferase</keyword>
<comment type="caution">
    <text evidence="4">The sequence shown here is derived from an EMBL/GenBank/DDBJ whole genome shotgun (WGS) entry which is preliminary data.</text>
</comment>
<organism evidence="4 5">
    <name type="scientific">Oenococcus alcoholitolerans</name>
    <dbReference type="NCBI Taxonomy" id="931074"/>
    <lineage>
        <taxon>Bacteria</taxon>
        <taxon>Bacillati</taxon>
        <taxon>Bacillota</taxon>
        <taxon>Bacilli</taxon>
        <taxon>Lactobacillales</taxon>
        <taxon>Lactobacillaceae</taxon>
        <taxon>Oenococcus</taxon>
    </lineage>
</organism>
<evidence type="ECO:0000313" key="5">
    <source>
        <dbReference type="Proteomes" id="UP000030023"/>
    </source>
</evidence>
<dbReference type="EMBL" id="AXCV01000046">
    <property type="protein sequence ID" value="KGO32293.1"/>
    <property type="molecule type" value="Genomic_DNA"/>
</dbReference>
<name>A0ABR4XS94_9LACO</name>
<keyword evidence="5" id="KW-1185">Reference proteome</keyword>
<feature type="domain" description="Methyltransferase small" evidence="3">
    <location>
        <begin position="31"/>
        <end position="200"/>
    </location>
</feature>
<dbReference type="SUPFAM" id="SSF53335">
    <property type="entry name" value="S-adenosyl-L-methionine-dependent methyltransferases"/>
    <property type="match status" value="1"/>
</dbReference>
<proteinExistence type="predicted"/>
<dbReference type="Gene3D" id="3.40.50.150">
    <property type="entry name" value="Vaccinia Virus protein VP39"/>
    <property type="match status" value="1"/>
</dbReference>
<dbReference type="PANTHER" id="PTHR47816">
    <property type="entry name" value="RIBOSOMAL RNA SMALL SUBUNIT METHYLTRANSFERASE C"/>
    <property type="match status" value="1"/>
</dbReference>
<dbReference type="InterPro" id="IPR029063">
    <property type="entry name" value="SAM-dependent_MTases_sf"/>
</dbReference>
<evidence type="ECO:0000256" key="2">
    <source>
        <dbReference type="ARBA" id="ARBA00022679"/>
    </source>
</evidence>
<gene>
    <name evidence="4" type="ORF">Q757_01860</name>
</gene>